<name>A0ABQ0AAH4_9GAMM</name>
<organism evidence="2 3">
    <name type="scientific">Sessilibacter corallicola</name>
    <dbReference type="NCBI Taxonomy" id="2904075"/>
    <lineage>
        <taxon>Bacteria</taxon>
        <taxon>Pseudomonadati</taxon>
        <taxon>Pseudomonadota</taxon>
        <taxon>Gammaproteobacteria</taxon>
        <taxon>Cellvibrionales</taxon>
        <taxon>Cellvibrionaceae</taxon>
        <taxon>Sessilibacter</taxon>
    </lineage>
</organism>
<proteinExistence type="predicted"/>
<keyword evidence="2" id="KW-0966">Cell projection</keyword>
<evidence type="ECO:0000313" key="2">
    <source>
        <dbReference type="EMBL" id="GAA6168600.1"/>
    </source>
</evidence>
<sequence>MEINNRQDFRPVTATAAANRKTDLNAERSSANPVSSQTATPEIEDREADDSQPVERIESVVSNLNEFAQSIRRDLSFNLQNDTGRVIVEVTDSQTGELIRKIPSEEALKIAERISEVRSLMTSVKA</sequence>
<dbReference type="InterPro" id="IPR005186">
    <property type="entry name" value="FlaG"/>
</dbReference>
<evidence type="ECO:0000256" key="1">
    <source>
        <dbReference type="SAM" id="MobiDB-lite"/>
    </source>
</evidence>
<dbReference type="Proteomes" id="UP001465153">
    <property type="component" value="Unassembled WGS sequence"/>
</dbReference>
<dbReference type="RefSeq" id="WP_233089157.1">
    <property type="nucleotide sequence ID" value="NZ_BAABWN010000007.1"/>
</dbReference>
<dbReference type="PANTHER" id="PTHR37166:SF1">
    <property type="entry name" value="PROTEIN FLAG"/>
    <property type="match status" value="1"/>
</dbReference>
<protein>
    <submittedName>
        <fullName evidence="2">Flagellar protein FlaG</fullName>
    </submittedName>
</protein>
<feature type="region of interest" description="Disordered" evidence="1">
    <location>
        <begin position="1"/>
        <end position="54"/>
    </location>
</feature>
<dbReference type="Pfam" id="PF03646">
    <property type="entry name" value="FlaG"/>
    <property type="match status" value="1"/>
</dbReference>
<accession>A0ABQ0AAH4</accession>
<keyword evidence="2" id="KW-0282">Flagellum</keyword>
<feature type="compositionally biased region" description="Acidic residues" evidence="1">
    <location>
        <begin position="42"/>
        <end position="52"/>
    </location>
</feature>
<feature type="compositionally biased region" description="Polar residues" evidence="1">
    <location>
        <begin position="27"/>
        <end position="40"/>
    </location>
</feature>
<dbReference type="InterPro" id="IPR035924">
    <property type="entry name" value="FlaG-like_sf"/>
</dbReference>
<dbReference type="PANTHER" id="PTHR37166">
    <property type="entry name" value="PROTEIN FLAG"/>
    <property type="match status" value="1"/>
</dbReference>
<gene>
    <name evidence="2" type="ORF">NBRC116591_24110</name>
</gene>
<keyword evidence="3" id="KW-1185">Reference proteome</keyword>
<evidence type="ECO:0000313" key="3">
    <source>
        <dbReference type="Proteomes" id="UP001465153"/>
    </source>
</evidence>
<dbReference type="Gene3D" id="3.30.160.170">
    <property type="entry name" value="FlaG-like"/>
    <property type="match status" value="1"/>
</dbReference>
<keyword evidence="2" id="KW-0969">Cilium</keyword>
<reference evidence="2 3" key="1">
    <citation type="submission" date="2024-04" db="EMBL/GenBank/DDBJ databases">
        <title>Draft genome sequence of Sessilibacter corallicola NBRC 116591.</title>
        <authorList>
            <person name="Miyakawa T."/>
            <person name="Kusuya Y."/>
            <person name="Miura T."/>
        </authorList>
    </citation>
    <scope>NUCLEOTIDE SEQUENCE [LARGE SCALE GENOMIC DNA]</scope>
    <source>
        <strain evidence="2 3">KU-00831-HH</strain>
    </source>
</reference>
<comment type="caution">
    <text evidence="2">The sequence shown here is derived from an EMBL/GenBank/DDBJ whole genome shotgun (WGS) entry which is preliminary data.</text>
</comment>
<dbReference type="SUPFAM" id="SSF160214">
    <property type="entry name" value="FlaG-like"/>
    <property type="match status" value="1"/>
</dbReference>
<dbReference type="EMBL" id="BAABWN010000007">
    <property type="protein sequence ID" value="GAA6168600.1"/>
    <property type="molecule type" value="Genomic_DNA"/>
</dbReference>